<organism evidence="2 3">
    <name type="scientific">Tanacetum coccineum</name>
    <dbReference type="NCBI Taxonomy" id="301880"/>
    <lineage>
        <taxon>Eukaryota</taxon>
        <taxon>Viridiplantae</taxon>
        <taxon>Streptophyta</taxon>
        <taxon>Embryophyta</taxon>
        <taxon>Tracheophyta</taxon>
        <taxon>Spermatophyta</taxon>
        <taxon>Magnoliopsida</taxon>
        <taxon>eudicotyledons</taxon>
        <taxon>Gunneridae</taxon>
        <taxon>Pentapetalae</taxon>
        <taxon>asterids</taxon>
        <taxon>campanulids</taxon>
        <taxon>Asterales</taxon>
        <taxon>Asteraceae</taxon>
        <taxon>Asteroideae</taxon>
        <taxon>Anthemideae</taxon>
        <taxon>Anthemidinae</taxon>
        <taxon>Tanacetum</taxon>
    </lineage>
</organism>
<evidence type="ECO:0000313" key="3">
    <source>
        <dbReference type="Proteomes" id="UP001151760"/>
    </source>
</evidence>
<evidence type="ECO:0000313" key="2">
    <source>
        <dbReference type="EMBL" id="GJT72375.1"/>
    </source>
</evidence>
<accession>A0ABQ5GB40</accession>
<evidence type="ECO:0000256" key="1">
    <source>
        <dbReference type="SAM" id="Coils"/>
    </source>
</evidence>
<reference evidence="2" key="2">
    <citation type="submission" date="2022-01" db="EMBL/GenBank/DDBJ databases">
        <authorList>
            <person name="Yamashiro T."/>
            <person name="Shiraishi A."/>
            <person name="Satake H."/>
            <person name="Nakayama K."/>
        </authorList>
    </citation>
    <scope>NUCLEOTIDE SEQUENCE</scope>
</reference>
<dbReference type="Proteomes" id="UP001151760">
    <property type="component" value="Unassembled WGS sequence"/>
</dbReference>
<sequence>MSDQLAGEKNTVKIQQTTISELNECLRKKNSENEHLKSKIVDFTMVQNLRAQVKEHQSENKHLKSKVVDCTMCQNRQMQVEELKSVNESLNLLVEELSRARALAEATLRERDELISDHYEKYFALKEIESLKDEIKSLQIENHDLKSKESELNNLEKVYETKESVLLKDIDQMKSQVSKLVEKL</sequence>
<reference evidence="2" key="1">
    <citation type="journal article" date="2022" name="Int. J. Mol. Sci.">
        <title>Draft Genome of Tanacetum Coccineum: Genomic Comparison of Closely Related Tanacetum-Family Plants.</title>
        <authorList>
            <person name="Yamashiro T."/>
            <person name="Shiraishi A."/>
            <person name="Nakayama K."/>
            <person name="Satake H."/>
        </authorList>
    </citation>
    <scope>NUCLEOTIDE SEQUENCE</scope>
</reference>
<proteinExistence type="predicted"/>
<dbReference type="EMBL" id="BQNB010018253">
    <property type="protein sequence ID" value="GJT72375.1"/>
    <property type="molecule type" value="Genomic_DNA"/>
</dbReference>
<comment type="caution">
    <text evidence="2">The sequence shown here is derived from an EMBL/GenBank/DDBJ whole genome shotgun (WGS) entry which is preliminary data.</text>
</comment>
<gene>
    <name evidence="2" type="ORF">Tco_1031661</name>
</gene>
<protein>
    <submittedName>
        <fullName evidence="2">Uncharacterized protein</fullName>
    </submittedName>
</protein>
<keyword evidence="3" id="KW-1185">Reference proteome</keyword>
<feature type="coiled-coil region" evidence="1">
    <location>
        <begin position="19"/>
        <end position="165"/>
    </location>
</feature>
<name>A0ABQ5GB40_9ASTR</name>
<keyword evidence="1" id="KW-0175">Coiled coil</keyword>